<feature type="domain" description="Homeobox" evidence="12">
    <location>
        <begin position="50"/>
        <end position="110"/>
    </location>
</feature>
<dbReference type="Gene3D" id="1.10.10.60">
    <property type="entry name" value="Homeodomain-like"/>
    <property type="match status" value="1"/>
</dbReference>
<organism evidence="13 14">
    <name type="scientific">Phoenix dactylifera</name>
    <name type="common">Date palm</name>
    <dbReference type="NCBI Taxonomy" id="42345"/>
    <lineage>
        <taxon>Eukaryota</taxon>
        <taxon>Viridiplantae</taxon>
        <taxon>Streptophyta</taxon>
        <taxon>Embryophyta</taxon>
        <taxon>Tracheophyta</taxon>
        <taxon>Spermatophyta</taxon>
        <taxon>Magnoliopsida</taxon>
        <taxon>Liliopsida</taxon>
        <taxon>Arecaceae</taxon>
        <taxon>Coryphoideae</taxon>
        <taxon>Phoeniceae</taxon>
        <taxon>Phoenix</taxon>
    </lineage>
</organism>
<keyword evidence="5 10" id="KW-0804">Transcription</keyword>
<evidence type="ECO:0000256" key="3">
    <source>
        <dbReference type="ARBA" id="ARBA00023125"/>
    </source>
</evidence>
<evidence type="ECO:0000259" key="12">
    <source>
        <dbReference type="PROSITE" id="PS50071"/>
    </source>
</evidence>
<dbReference type="Proteomes" id="UP000228380">
    <property type="component" value="Chromosome 15"/>
</dbReference>
<dbReference type="RefSeq" id="XP_038990152.1">
    <property type="nucleotide sequence ID" value="XM_039134224.1"/>
</dbReference>
<reference evidence="14" key="2">
    <citation type="submission" date="2025-08" db="UniProtKB">
        <authorList>
            <consortium name="RefSeq"/>
        </authorList>
    </citation>
    <scope>IDENTIFICATION</scope>
    <source>
        <tissue evidence="14">Young leaves</tissue>
    </source>
</reference>
<evidence type="ECO:0000256" key="9">
    <source>
        <dbReference type="RuleBase" id="RU000682"/>
    </source>
</evidence>
<dbReference type="PANTHER" id="PTHR24326">
    <property type="entry name" value="HOMEOBOX-LEUCINE ZIPPER PROTEIN"/>
    <property type="match status" value="1"/>
</dbReference>
<dbReference type="SUPFAM" id="SSF46689">
    <property type="entry name" value="Homeodomain-like"/>
    <property type="match status" value="1"/>
</dbReference>
<accession>A0A8B9AX11</accession>
<dbReference type="PRINTS" id="PR00031">
    <property type="entry name" value="HTHREPRESSR"/>
</dbReference>
<dbReference type="InterPro" id="IPR017970">
    <property type="entry name" value="Homeobox_CS"/>
</dbReference>
<dbReference type="GO" id="GO:0000981">
    <property type="term" value="F:DNA-binding transcription factor activity, RNA polymerase II-specific"/>
    <property type="evidence" value="ECO:0007669"/>
    <property type="project" value="UniProtKB-UniRule"/>
</dbReference>
<feature type="region of interest" description="Disordered" evidence="11">
    <location>
        <begin position="154"/>
        <end position="212"/>
    </location>
</feature>
<reference evidence="13" key="1">
    <citation type="journal article" date="2019" name="Nat. Commun.">
        <title>Genome-wide association mapping of date palm fruit traits.</title>
        <authorList>
            <person name="Hazzouri K.M."/>
            <person name="Gros-Balthazard M."/>
            <person name="Flowers J.M."/>
            <person name="Copetti D."/>
            <person name="Lemansour A."/>
            <person name="Lebrun M."/>
            <person name="Masmoudi K."/>
            <person name="Ferrand S."/>
            <person name="Dhar M.I."/>
            <person name="Fresquez Z.A."/>
            <person name="Rosas U."/>
            <person name="Zhang J."/>
            <person name="Talag J."/>
            <person name="Lee S."/>
            <person name="Kudrna D."/>
            <person name="Powell R.F."/>
            <person name="Leitch I.J."/>
            <person name="Krueger R.R."/>
            <person name="Wing R.A."/>
            <person name="Amiri K.M.A."/>
            <person name="Purugganan M.D."/>
        </authorList>
    </citation>
    <scope>NUCLEOTIDE SEQUENCE [LARGE SCALE GENOMIC DNA]</scope>
    <source>
        <strain evidence="13">cv. Khalas</strain>
    </source>
</reference>
<dbReference type="FunFam" id="1.10.10.60:FF:000144">
    <property type="entry name" value="homeobox-leucine zipper protein ATHB-6-like"/>
    <property type="match status" value="1"/>
</dbReference>
<proteinExistence type="inferred from homology"/>
<evidence type="ECO:0000256" key="2">
    <source>
        <dbReference type="ARBA" id="ARBA00023015"/>
    </source>
</evidence>
<evidence type="ECO:0000256" key="10">
    <source>
        <dbReference type="RuleBase" id="RU369038"/>
    </source>
</evidence>
<evidence type="ECO:0000313" key="13">
    <source>
        <dbReference type="Proteomes" id="UP000228380"/>
    </source>
</evidence>
<dbReference type="InterPro" id="IPR009057">
    <property type="entry name" value="Homeodomain-like_sf"/>
</dbReference>
<keyword evidence="2 10" id="KW-0805">Transcription regulation</keyword>
<dbReference type="InterPro" id="IPR003106">
    <property type="entry name" value="Leu_zip_homeo"/>
</dbReference>
<dbReference type="PROSITE" id="PS50071">
    <property type="entry name" value="HOMEOBOX_2"/>
    <property type="match status" value="1"/>
</dbReference>
<feature type="compositionally biased region" description="Polar residues" evidence="11">
    <location>
        <begin position="190"/>
        <end position="200"/>
    </location>
</feature>
<dbReference type="PANTHER" id="PTHR24326:SF547">
    <property type="entry name" value="HOMEOBOX-LEUCINE ZIPPER PROTEIN ATHB-6"/>
    <property type="match status" value="1"/>
</dbReference>
<dbReference type="Pfam" id="PF02183">
    <property type="entry name" value="HALZ"/>
    <property type="match status" value="1"/>
</dbReference>
<dbReference type="GeneID" id="103707964"/>
<dbReference type="AlphaFoldDB" id="A0A8B9AX11"/>
<dbReference type="CDD" id="cd00086">
    <property type="entry name" value="homeodomain"/>
    <property type="match status" value="1"/>
</dbReference>
<feature type="compositionally biased region" description="Basic and acidic residues" evidence="11">
    <location>
        <begin position="162"/>
        <end position="175"/>
    </location>
</feature>
<keyword evidence="4 8" id="KW-0371">Homeobox</keyword>
<dbReference type="OrthoDB" id="6159439at2759"/>
<dbReference type="GO" id="GO:0045893">
    <property type="term" value="P:positive regulation of DNA-templated transcription"/>
    <property type="evidence" value="ECO:0007669"/>
    <property type="project" value="TreeGrafter"/>
</dbReference>
<comment type="similarity">
    <text evidence="7 10">Belongs to the HD-ZIP homeobox family. Class I subfamily.</text>
</comment>
<name>A0A8B9AX11_PHODC</name>
<gene>
    <name evidence="14" type="primary">LOC103707964</name>
</gene>
<feature type="DNA-binding region" description="Homeobox" evidence="8">
    <location>
        <begin position="52"/>
        <end position="111"/>
    </location>
</feature>
<evidence type="ECO:0000313" key="14">
    <source>
        <dbReference type="RefSeq" id="XP_038990152.1"/>
    </source>
</evidence>
<dbReference type="GO" id="GO:0005634">
    <property type="term" value="C:nucleus"/>
    <property type="evidence" value="ECO:0007669"/>
    <property type="project" value="UniProtKB-SubCell"/>
</dbReference>
<evidence type="ECO:0000256" key="6">
    <source>
        <dbReference type="ARBA" id="ARBA00023242"/>
    </source>
</evidence>
<comment type="subcellular location">
    <subcellularLocation>
        <location evidence="1 8 9">Nucleus</location>
    </subcellularLocation>
</comment>
<keyword evidence="6 8" id="KW-0539">Nucleus</keyword>
<evidence type="ECO:0000256" key="1">
    <source>
        <dbReference type="ARBA" id="ARBA00004123"/>
    </source>
</evidence>
<evidence type="ECO:0000256" key="11">
    <source>
        <dbReference type="SAM" id="MobiDB-lite"/>
    </source>
</evidence>
<dbReference type="Pfam" id="PF00046">
    <property type="entry name" value="Homeodomain"/>
    <property type="match status" value="1"/>
</dbReference>
<sequence>MKRLSTSDSLIPICPTGDEAKGMYERGFQPIIDGLDEEECGDGEMCSSAGSGREKKRRLSVYQVKALEKNFEVENKLEPDRKVRLARELGLQPRQVAIWFQNRRARWKTKQLERDYAALKGSYEALRLDFHSLHRDKEALLAEMKMLKDKLAEEESASFSSVKEEPLVSESENKASGEPPAPVYKDGSSDSDSSAVLNDENSPHDHRRMSSSTASGMFSAAIGFENSTSFPCSPPSLLNSDSRQQKGFQHQLLKTEDDEFLSGEEPCSSFFSDDHAATLSWYYSEHWT</sequence>
<dbReference type="PROSITE" id="PS00027">
    <property type="entry name" value="HOMEOBOX_1"/>
    <property type="match status" value="1"/>
</dbReference>
<protein>
    <recommendedName>
        <fullName evidence="10">Homeobox-leucine zipper protein</fullName>
    </recommendedName>
    <alternativeName>
        <fullName evidence="10">HD-ZIP protein</fullName>
    </alternativeName>
    <alternativeName>
        <fullName evidence="10">Homeodomain transcription factor</fullName>
    </alternativeName>
</protein>
<evidence type="ECO:0000256" key="7">
    <source>
        <dbReference type="ARBA" id="ARBA00025748"/>
    </source>
</evidence>
<dbReference type="InterPro" id="IPR001356">
    <property type="entry name" value="HD"/>
</dbReference>
<comment type="function">
    <text evidence="10">Transcription factor.</text>
</comment>
<keyword evidence="3 8" id="KW-0238">DNA-binding</keyword>
<evidence type="ECO:0000256" key="8">
    <source>
        <dbReference type="PROSITE-ProRule" id="PRU00108"/>
    </source>
</evidence>
<keyword evidence="13" id="KW-1185">Reference proteome</keyword>
<dbReference type="GO" id="GO:0000976">
    <property type="term" value="F:transcription cis-regulatory region binding"/>
    <property type="evidence" value="ECO:0007669"/>
    <property type="project" value="UniProtKB-ARBA"/>
</dbReference>
<dbReference type="SMART" id="SM00389">
    <property type="entry name" value="HOX"/>
    <property type="match status" value="1"/>
</dbReference>
<dbReference type="KEGG" id="pda:103707964"/>
<evidence type="ECO:0000256" key="4">
    <source>
        <dbReference type="ARBA" id="ARBA00023155"/>
    </source>
</evidence>
<dbReference type="InterPro" id="IPR045224">
    <property type="entry name" value="HDZip_class_I_plant"/>
</dbReference>
<evidence type="ECO:0000256" key="5">
    <source>
        <dbReference type="ARBA" id="ARBA00023163"/>
    </source>
</evidence>
<dbReference type="InterPro" id="IPR000047">
    <property type="entry name" value="HTH_motif"/>
</dbReference>